<dbReference type="GO" id="GO:0042910">
    <property type="term" value="F:xenobiotic transmembrane transporter activity"/>
    <property type="evidence" value="ECO:0007669"/>
    <property type="project" value="TreeGrafter"/>
</dbReference>
<name>A0A1I2D5F3_9RHOB</name>
<feature type="transmembrane region" description="Helical" evidence="1">
    <location>
        <begin position="881"/>
        <end position="901"/>
    </location>
</feature>
<dbReference type="Pfam" id="PF00873">
    <property type="entry name" value="ACR_tran"/>
    <property type="match status" value="1"/>
</dbReference>
<feature type="transmembrane region" description="Helical" evidence="1">
    <location>
        <begin position="459"/>
        <end position="485"/>
    </location>
</feature>
<reference evidence="2 3" key="1">
    <citation type="submission" date="2016-10" db="EMBL/GenBank/DDBJ databases">
        <authorList>
            <person name="Varghese N."/>
            <person name="Submissions S."/>
        </authorList>
    </citation>
    <scope>NUCLEOTIDE SEQUENCE [LARGE SCALE GENOMIC DNA]</scope>
    <source>
        <strain evidence="3">YIM D21,KCTC 23444,ACCC 10710</strain>
    </source>
</reference>
<dbReference type="Gene3D" id="3.30.2090.10">
    <property type="entry name" value="Multidrug efflux transporter AcrB TolC docking domain, DN and DC subdomains"/>
    <property type="match status" value="2"/>
</dbReference>
<dbReference type="Gene3D" id="3.30.70.1430">
    <property type="entry name" value="Multidrug efflux transporter AcrB pore domain"/>
    <property type="match status" value="2"/>
</dbReference>
<dbReference type="EMBL" id="FOMS01000015">
    <property type="protein sequence ID" value="SFE75729.1"/>
    <property type="molecule type" value="Genomic_DNA"/>
</dbReference>
<feature type="transmembrane region" description="Helical" evidence="1">
    <location>
        <begin position="433"/>
        <end position="453"/>
    </location>
</feature>
<dbReference type="RefSeq" id="WP_149758107.1">
    <property type="nucleotide sequence ID" value="NZ_FOMS01000015.1"/>
</dbReference>
<accession>A0A1I2D5F3</accession>
<feature type="transmembrane region" description="Helical" evidence="1">
    <location>
        <begin position="855"/>
        <end position="874"/>
    </location>
</feature>
<gene>
    <name evidence="2" type="ORF">SAMN04515678_11577</name>
</gene>
<evidence type="ECO:0000313" key="3">
    <source>
        <dbReference type="Proteomes" id="UP000325289"/>
    </source>
</evidence>
<dbReference type="SUPFAM" id="SSF82866">
    <property type="entry name" value="Multidrug efflux transporter AcrB transmembrane domain"/>
    <property type="match status" value="2"/>
</dbReference>
<dbReference type="SUPFAM" id="SSF82714">
    <property type="entry name" value="Multidrug efflux transporter AcrB TolC docking domain, DN and DC subdomains"/>
    <property type="match status" value="2"/>
</dbReference>
<dbReference type="GO" id="GO:0005886">
    <property type="term" value="C:plasma membrane"/>
    <property type="evidence" value="ECO:0007669"/>
    <property type="project" value="TreeGrafter"/>
</dbReference>
<feature type="transmembrane region" description="Helical" evidence="1">
    <location>
        <begin position="360"/>
        <end position="380"/>
    </location>
</feature>
<dbReference type="PRINTS" id="PR00702">
    <property type="entry name" value="ACRIFLAVINRP"/>
</dbReference>
<dbReference type="InterPro" id="IPR001036">
    <property type="entry name" value="Acrflvin-R"/>
</dbReference>
<dbReference type="OrthoDB" id="9798415at2"/>
<feature type="transmembrane region" description="Helical" evidence="1">
    <location>
        <begin position="907"/>
        <end position="928"/>
    </location>
</feature>
<feature type="transmembrane region" description="Helical" evidence="1">
    <location>
        <begin position="335"/>
        <end position="353"/>
    </location>
</feature>
<dbReference type="PANTHER" id="PTHR32063:SF18">
    <property type="entry name" value="CATION EFFLUX SYSTEM PROTEIN"/>
    <property type="match status" value="1"/>
</dbReference>
<feature type="transmembrane region" description="Helical" evidence="1">
    <location>
        <begin position="386"/>
        <end position="412"/>
    </location>
</feature>
<proteinExistence type="predicted"/>
<dbReference type="AlphaFoldDB" id="A0A1I2D5F3"/>
<dbReference type="Proteomes" id="UP000325289">
    <property type="component" value="Unassembled WGS sequence"/>
</dbReference>
<feature type="transmembrane region" description="Helical" evidence="1">
    <location>
        <begin position="519"/>
        <end position="539"/>
    </location>
</feature>
<dbReference type="PROSITE" id="PS51257">
    <property type="entry name" value="PROKAR_LIPOPROTEIN"/>
    <property type="match status" value="1"/>
</dbReference>
<dbReference type="Gene3D" id="1.20.1640.10">
    <property type="entry name" value="Multidrug efflux transporter AcrB transmembrane domain"/>
    <property type="match status" value="2"/>
</dbReference>
<keyword evidence="1" id="KW-1133">Transmembrane helix</keyword>
<dbReference type="SUPFAM" id="SSF82693">
    <property type="entry name" value="Multidrug efflux transporter AcrB pore domain, PN1, PN2, PC1 and PC2 subdomains"/>
    <property type="match status" value="2"/>
</dbReference>
<dbReference type="InterPro" id="IPR027463">
    <property type="entry name" value="AcrB_DN_DC_subdom"/>
</dbReference>
<dbReference type="Gene3D" id="3.30.70.1320">
    <property type="entry name" value="Multidrug efflux transporter AcrB pore domain like"/>
    <property type="match status" value="1"/>
</dbReference>
<feature type="transmembrane region" description="Helical" evidence="1">
    <location>
        <begin position="983"/>
        <end position="1005"/>
    </location>
</feature>
<evidence type="ECO:0000256" key="1">
    <source>
        <dbReference type="SAM" id="Phobius"/>
    </source>
</evidence>
<keyword evidence="1" id="KW-0812">Transmembrane</keyword>
<dbReference type="Gene3D" id="3.30.70.1440">
    <property type="entry name" value="Multidrug efflux transporter AcrB pore domain"/>
    <property type="match status" value="1"/>
</dbReference>
<feature type="transmembrane region" description="Helical" evidence="1">
    <location>
        <begin position="956"/>
        <end position="977"/>
    </location>
</feature>
<keyword evidence="1" id="KW-0472">Membrane</keyword>
<organism evidence="2 3">
    <name type="scientific">Roseivivax sediminis</name>
    <dbReference type="NCBI Taxonomy" id="936889"/>
    <lineage>
        <taxon>Bacteria</taxon>
        <taxon>Pseudomonadati</taxon>
        <taxon>Pseudomonadota</taxon>
        <taxon>Alphaproteobacteria</taxon>
        <taxon>Rhodobacterales</taxon>
        <taxon>Roseobacteraceae</taxon>
        <taxon>Roseivivax</taxon>
    </lineage>
</organism>
<dbReference type="PANTHER" id="PTHR32063">
    <property type="match status" value="1"/>
</dbReference>
<keyword evidence="3" id="KW-1185">Reference proteome</keyword>
<sequence length="1018" mass="108974">MFSIARASIDRSLITWVLMLGCLLGGLWGFATVGRLEDPAFSIKSAVVITHYPGASAEQVAREVSEPLESAIQQMGELDSISSVNTRGMSRITVDVQSTYGPDELPQIWETLRNRVNGARGDLPQNASAPFVNDAFGDVYGLFYAVTAPGYTDAEIHDFATHIRRELLVVEGVADVALDGLPQEAIYVEPYPSILNSLGLPLSAVSGAVSTADAVNSTGSVSQDGQRLAITPPAGAGTVENISTLTIGLGGEVVSLQDFATVTRERASAPSKLIRLSGQEAFTVGVSALTTENVVDVGERVDARLAEIFEDLPFGVELQPIYQQHVVVDEASSDFLVSLALSVGIVVVVLGLFMGWRSAVVVGTTLLLTVVGTLFFMAIFDINMQRISLGALIIAMGMLVDNAIVVADGMQVDMARGTSSRDAAEEVARKTQVPLLGATIIGILAFSGIGLSPDSTGEFLFSLFAVVGISLLLSWLLAVTVTPLLGHYLFKQGNADAPEPAVGRMLSAYQLLLRGALRFRWLVVGGLVATTVLCVIGFGQVKQQFFPNSNTPIFFVHYKKPQGTDLESTAADLALVEEWLAERPEVVSTATFVGGGASRFMLTYQSEDPAPSYGQLIIRARSLEDIVPLRNALDDFGAGALPGGEFRTEQLVFGPGGGTPIQARFSGPDPVVLRALAGEAMEIMQTHGQDLRNIRTNWFEQELVMRPLYASERAQAAGITREDVSEVLLMGSEGLQAGLYQEGSRQIPLILRSKVRYGDRSETLMDGIVYSDPYNAYVPISQVVDGFAPQVENSVVERRDRVLTITVQSGVTTGANAANVLEQVKAPLEAMELPPGYRFAWGGEYESQQDAQGNLGKVLPVSLLAMIVTSILLFGKLRQPLLIWLLVPMAINGAAIALLATGMPFSFTALLGLLSLSGMLIKNGIVLVEEIDIVRGEGGRMEDAIVRASSSRVRPVILAAATTILGMIPLLWDAFFASMAVTIMGGLGFASILTLIAAPVFYYMFFYRERNTEAAIGS</sequence>
<protein>
    <submittedName>
        <fullName evidence="2">Multidrug efflux pump subunit AcrB</fullName>
    </submittedName>
</protein>
<evidence type="ECO:0000313" key="2">
    <source>
        <dbReference type="EMBL" id="SFE75729.1"/>
    </source>
</evidence>